<name>A0A7J6VSN3_THATH</name>
<comment type="caution">
    <text evidence="2">The sequence shown here is derived from an EMBL/GenBank/DDBJ whole genome shotgun (WGS) entry which is preliminary data.</text>
</comment>
<proteinExistence type="predicted"/>
<organism evidence="2 3">
    <name type="scientific">Thalictrum thalictroides</name>
    <name type="common">Rue-anemone</name>
    <name type="synonym">Anemone thalictroides</name>
    <dbReference type="NCBI Taxonomy" id="46969"/>
    <lineage>
        <taxon>Eukaryota</taxon>
        <taxon>Viridiplantae</taxon>
        <taxon>Streptophyta</taxon>
        <taxon>Embryophyta</taxon>
        <taxon>Tracheophyta</taxon>
        <taxon>Spermatophyta</taxon>
        <taxon>Magnoliopsida</taxon>
        <taxon>Ranunculales</taxon>
        <taxon>Ranunculaceae</taxon>
        <taxon>Thalictroideae</taxon>
        <taxon>Thalictrum</taxon>
    </lineage>
</organism>
<feature type="region of interest" description="Disordered" evidence="1">
    <location>
        <begin position="1"/>
        <end position="37"/>
    </location>
</feature>
<reference evidence="2 3" key="1">
    <citation type="submission" date="2020-06" db="EMBL/GenBank/DDBJ databases">
        <title>Transcriptomic and genomic resources for Thalictrum thalictroides and T. hernandezii: Facilitating candidate gene discovery in an emerging model plant lineage.</title>
        <authorList>
            <person name="Arias T."/>
            <person name="Riano-Pachon D.M."/>
            <person name="Di Stilio V.S."/>
        </authorList>
    </citation>
    <scope>NUCLEOTIDE SEQUENCE [LARGE SCALE GENOMIC DNA]</scope>
    <source>
        <strain evidence="3">cv. WT478/WT964</strain>
        <tissue evidence="2">Leaves</tissue>
    </source>
</reference>
<accession>A0A7J6VSN3</accession>
<evidence type="ECO:0000313" key="2">
    <source>
        <dbReference type="EMBL" id="KAF5187781.1"/>
    </source>
</evidence>
<dbReference type="AlphaFoldDB" id="A0A7J6VSN3"/>
<dbReference type="Proteomes" id="UP000554482">
    <property type="component" value="Unassembled WGS sequence"/>
</dbReference>
<keyword evidence="3" id="KW-1185">Reference proteome</keyword>
<evidence type="ECO:0000313" key="3">
    <source>
        <dbReference type="Proteomes" id="UP000554482"/>
    </source>
</evidence>
<feature type="non-terminal residue" evidence="2">
    <location>
        <position position="68"/>
    </location>
</feature>
<evidence type="ECO:0000256" key="1">
    <source>
        <dbReference type="SAM" id="MobiDB-lite"/>
    </source>
</evidence>
<feature type="compositionally biased region" description="Polar residues" evidence="1">
    <location>
        <begin position="1"/>
        <end position="21"/>
    </location>
</feature>
<protein>
    <submittedName>
        <fullName evidence="2">Uncharacterized protein</fullName>
    </submittedName>
</protein>
<sequence length="68" mass="7575">MSQPVQPSTSQLRATTTCQSQPTPPDNIYMRPGQKGPSVYYRLPDDRVPQKRTSSRLAWLLGVDQDGA</sequence>
<gene>
    <name evidence="2" type="ORF">FRX31_022631</name>
</gene>
<dbReference type="EMBL" id="JABWDY010027583">
    <property type="protein sequence ID" value="KAF5187781.1"/>
    <property type="molecule type" value="Genomic_DNA"/>
</dbReference>